<dbReference type="Gene3D" id="1.10.472.90">
    <property type="entry name" value="Conserved carboxylase domain"/>
    <property type="match status" value="1"/>
</dbReference>
<comment type="pathway">
    <text evidence="1">Carbohydrate biosynthesis; gluconeogenesis.</text>
</comment>
<organism evidence="4">
    <name type="scientific">Aquarana catesbeiana</name>
    <name type="common">American bullfrog</name>
    <name type="synonym">Rana catesbeiana</name>
    <dbReference type="NCBI Taxonomy" id="8400"/>
    <lineage>
        <taxon>Eukaryota</taxon>
        <taxon>Metazoa</taxon>
        <taxon>Chordata</taxon>
        <taxon>Craniata</taxon>
        <taxon>Vertebrata</taxon>
        <taxon>Euteleostomi</taxon>
        <taxon>Amphibia</taxon>
        <taxon>Batrachia</taxon>
        <taxon>Anura</taxon>
        <taxon>Neobatrachia</taxon>
        <taxon>Ranoidea</taxon>
        <taxon>Ranidae</taxon>
        <taxon>Aquarana</taxon>
    </lineage>
</organism>
<name>A0A2G9SAB8_AQUCT</name>
<dbReference type="Pfam" id="PF02436">
    <property type="entry name" value="PYC_OADA"/>
    <property type="match status" value="1"/>
</dbReference>
<evidence type="ECO:0000256" key="1">
    <source>
        <dbReference type="ARBA" id="ARBA00004742"/>
    </source>
</evidence>
<accession>A0A2G9SAB8</accession>
<evidence type="ECO:0000256" key="2">
    <source>
        <dbReference type="ARBA" id="ARBA00022432"/>
    </source>
</evidence>
<dbReference type="InterPro" id="IPR003379">
    <property type="entry name" value="Carboxylase_cons_dom"/>
</dbReference>
<gene>
    <name evidence="4" type="ORF">AB205_0111390</name>
</gene>
<feature type="domain" description="Carboxylase conserved" evidence="3">
    <location>
        <begin position="8"/>
        <end position="115"/>
    </location>
</feature>
<dbReference type="AlphaFoldDB" id="A0A2G9SAB8"/>
<dbReference type="InterPro" id="IPR055268">
    <property type="entry name" value="PCB-like"/>
</dbReference>
<reference evidence="4" key="1">
    <citation type="submission" date="2017-08" db="EMBL/GenBank/DDBJ databases">
        <title>Assembly of the North American Bullfrog Genome.</title>
        <authorList>
            <person name="Warren R.L."/>
            <person name="Vandervalk B.P."/>
            <person name="Kucuk E."/>
            <person name="Birol I."/>
            <person name="Helbing C."/>
            <person name="Pandoh P."/>
            <person name="Behsaz B."/>
            <person name="Mohamadi H."/>
            <person name="Chu J."/>
            <person name="Jackman S."/>
            <person name="Hammond S.A."/>
            <person name="Veldhoen N."/>
            <person name="Kirk H."/>
            <person name="Zhao Y."/>
            <person name="Coope R."/>
            <person name="Pleasance S."/>
            <person name="Moore R."/>
            <person name="Holt R."/>
        </authorList>
    </citation>
    <scope>NUCLEOTIDE SEQUENCE</scope>
    <source>
        <strain evidence="4">Bruno</strain>
        <tissue evidence="4">Liver</tissue>
    </source>
</reference>
<sequence>MKSGNADVYENEIPGGQYTNLHFQAHSMGLGNKFKEVKKAYAEANKLLGDVIKVTPSSKIVGDLAQFMVHNGLSREQVETMADELSFPLSVVEYLQGYVGIPYGGFPEPLRSKVNASFHLYESFSHYNLL</sequence>
<dbReference type="GO" id="GO:0005737">
    <property type="term" value="C:cytoplasm"/>
    <property type="evidence" value="ECO:0007669"/>
    <property type="project" value="TreeGrafter"/>
</dbReference>
<dbReference type="OrthoDB" id="196847at2759"/>
<evidence type="ECO:0000313" key="4">
    <source>
        <dbReference type="EMBL" id="PIO36403.1"/>
    </source>
</evidence>
<dbReference type="GO" id="GO:0004736">
    <property type="term" value="F:pyruvate carboxylase activity"/>
    <property type="evidence" value="ECO:0007669"/>
    <property type="project" value="TreeGrafter"/>
</dbReference>
<dbReference type="FunFam" id="1.10.472.90:FF:000001">
    <property type="entry name" value="Pyruvate carboxylase"/>
    <property type="match status" value="1"/>
</dbReference>
<dbReference type="SUPFAM" id="SSF89000">
    <property type="entry name" value="post-HMGL domain-like"/>
    <property type="match status" value="1"/>
</dbReference>
<protein>
    <recommendedName>
        <fullName evidence="3">Carboxylase conserved domain-containing protein</fullName>
    </recommendedName>
</protein>
<proteinExistence type="predicted"/>
<dbReference type="PANTHER" id="PTHR43778">
    <property type="entry name" value="PYRUVATE CARBOXYLASE"/>
    <property type="match status" value="1"/>
</dbReference>
<dbReference type="PANTHER" id="PTHR43778:SF2">
    <property type="entry name" value="PYRUVATE CARBOXYLASE, MITOCHONDRIAL"/>
    <property type="match status" value="1"/>
</dbReference>
<keyword evidence="2" id="KW-0312">Gluconeogenesis</keyword>
<dbReference type="EMBL" id="KV925435">
    <property type="protein sequence ID" value="PIO36403.1"/>
    <property type="molecule type" value="Genomic_DNA"/>
</dbReference>
<evidence type="ECO:0000259" key="3">
    <source>
        <dbReference type="Pfam" id="PF02436"/>
    </source>
</evidence>
<dbReference type="GO" id="GO:0006094">
    <property type="term" value="P:gluconeogenesis"/>
    <property type="evidence" value="ECO:0007669"/>
    <property type="project" value="UniProtKB-KW"/>
</dbReference>